<reference evidence="2 3" key="2">
    <citation type="journal article" date="2016" name="Environ. Microbiol. Rep.">
        <title>Metagenomic evidence for the presence of phototrophic Gemmatimonadetes bacteria in diverse environments.</title>
        <authorList>
            <person name="Zeng Y."/>
            <person name="Baumbach J."/>
            <person name="Barbosa E.G."/>
            <person name="Azevedo V."/>
            <person name="Zhang C."/>
            <person name="Koblizek M."/>
        </authorList>
    </citation>
    <scope>NUCLEOTIDE SEQUENCE [LARGE SCALE GENOMIC DNA]</scope>
    <source>
        <strain evidence="2 3">AP64</strain>
    </source>
</reference>
<organism evidence="2 3">
    <name type="scientific">Gemmatimonas phototrophica</name>
    <dbReference type="NCBI Taxonomy" id="1379270"/>
    <lineage>
        <taxon>Bacteria</taxon>
        <taxon>Pseudomonadati</taxon>
        <taxon>Gemmatimonadota</taxon>
        <taxon>Gemmatimonadia</taxon>
        <taxon>Gemmatimonadales</taxon>
        <taxon>Gemmatimonadaceae</taxon>
        <taxon>Gemmatimonas</taxon>
    </lineage>
</organism>
<dbReference type="KEGG" id="gph:GEMMAAP_05580"/>
<feature type="domain" description="Peptidase M14" evidence="1">
    <location>
        <begin position="40"/>
        <end position="198"/>
    </location>
</feature>
<dbReference type="STRING" id="1379270.GEMMAAP_05580"/>
<dbReference type="InterPro" id="IPR029062">
    <property type="entry name" value="Class_I_gatase-like"/>
</dbReference>
<protein>
    <recommendedName>
        <fullName evidence="1">Peptidase M14 domain-containing protein</fullName>
    </recommendedName>
</protein>
<accession>A0A143BPT3</accession>
<proteinExistence type="predicted"/>
<reference evidence="2 3" key="1">
    <citation type="journal article" date="2014" name="Proc. Natl. Acad. Sci. U.S.A.">
        <title>Functional type 2 photosynthetic reaction centers found in the rare bacterial phylum Gemmatimonadetes.</title>
        <authorList>
            <person name="Zeng Y."/>
            <person name="Feng F."/>
            <person name="Medova H."/>
            <person name="Dean J."/>
            <person name="Koblizek M."/>
        </authorList>
    </citation>
    <scope>NUCLEOTIDE SEQUENCE [LARGE SCALE GENOMIC DNA]</scope>
    <source>
        <strain evidence="2 3">AP64</strain>
    </source>
</reference>
<dbReference type="AlphaFoldDB" id="A0A143BPT3"/>
<dbReference type="SUPFAM" id="SSF52317">
    <property type="entry name" value="Class I glutamine amidotransferase-like"/>
    <property type="match status" value="1"/>
</dbReference>
<gene>
    <name evidence="2" type="ORF">GEMMAAP_05580</name>
</gene>
<sequence length="744" mass="80934">MGAQTAAAVPTPASVLGWEPGADRKLPTWKQVTDYFAAVDKASARVTVRTLGKTTLGRPFIVAFISDSATLANLPRYQRIQHQLWDPRQRANATRDSLIAQGKNVILITSSIHSTEVGGFLTPLVVADRLARADTPEARSILANTIIMLVPSQNPDGVDIVGDWYRQTLDTPAEGTNPPALYHFYTGHDNNRDWYAFTQKETRYTVDSLYTPWVPQIVNDVHQQGANAGRIFIPPYMDPVEPNIDPVLTASTNALGMSMAWRIIADGKTGVATNASYDQWSPARQYSLNHRGARILTETASARLATAVNLPFELLGTGRGYDAKVASWNFPAVWPGGRWGIGDIVSYQVSATWALLVEAARDRAAWLTSYAALGERALDPAHPWTTSTTPAAYVIPKAQKDPAALARLVWSLQHGQVQLFESIPAGHYIVPMVQPFGSYAKALLERQVYPNLREYPGGPPKAPYDVTAHTLPLLFGVDVRAEQSLSLQTGALVPPVAEPAYQVPGLSGAPRKRIAIYQNNQSSMDEGWTRWVFDAHQIRFTSVRDADMRGGNLRARFDAIILPDQSALQLRRGLGAPYPDSLRGGLGEAGAAALKAFVEAGGTLLAFNEASNYAIETLALPVRNVLNGVRSTEFYAPGSLFGVTVTSGHPLAATYTAPVPAIWFEDSPTFEVTDPAKATAVLTYQSTGNPLLSGWLQGAEKLLGKAAMVDVQMGQGHVVLYGFRPQYRAQSNATWPLIWSALLR</sequence>
<dbReference type="Proteomes" id="UP000076404">
    <property type="component" value="Chromosome"/>
</dbReference>
<dbReference type="Gene3D" id="3.40.50.880">
    <property type="match status" value="1"/>
</dbReference>
<evidence type="ECO:0000313" key="3">
    <source>
        <dbReference type="Proteomes" id="UP000076404"/>
    </source>
</evidence>
<dbReference type="eggNOG" id="COG2866">
    <property type="taxonomic scope" value="Bacteria"/>
</dbReference>
<dbReference type="Pfam" id="PF00246">
    <property type="entry name" value="Peptidase_M14"/>
    <property type="match status" value="1"/>
</dbReference>
<keyword evidence="3" id="KW-1185">Reference proteome</keyword>
<dbReference type="GO" id="GO:0006508">
    <property type="term" value="P:proteolysis"/>
    <property type="evidence" value="ECO:0007669"/>
    <property type="project" value="InterPro"/>
</dbReference>
<dbReference type="Gene3D" id="3.40.630.10">
    <property type="entry name" value="Zn peptidases"/>
    <property type="match status" value="1"/>
</dbReference>
<evidence type="ECO:0000313" key="2">
    <source>
        <dbReference type="EMBL" id="AMW06582.1"/>
    </source>
</evidence>
<evidence type="ECO:0000259" key="1">
    <source>
        <dbReference type="Pfam" id="PF00246"/>
    </source>
</evidence>
<dbReference type="GO" id="GO:0004181">
    <property type="term" value="F:metallocarboxypeptidase activity"/>
    <property type="evidence" value="ECO:0007669"/>
    <property type="project" value="InterPro"/>
</dbReference>
<dbReference type="InterPro" id="IPR000834">
    <property type="entry name" value="Peptidase_M14"/>
</dbReference>
<name>A0A143BPT3_9BACT</name>
<dbReference type="SUPFAM" id="SSF53187">
    <property type="entry name" value="Zn-dependent exopeptidases"/>
    <property type="match status" value="1"/>
</dbReference>
<dbReference type="EMBL" id="CP011454">
    <property type="protein sequence ID" value="AMW06582.1"/>
    <property type="molecule type" value="Genomic_DNA"/>
</dbReference>
<dbReference type="GO" id="GO:0008270">
    <property type="term" value="F:zinc ion binding"/>
    <property type="evidence" value="ECO:0007669"/>
    <property type="project" value="InterPro"/>
</dbReference>